<dbReference type="InterPro" id="IPR007731">
    <property type="entry name" value="DUF669"/>
</dbReference>
<gene>
    <name evidence="2" type="ORF">H0A36_31060</name>
</gene>
<feature type="region of interest" description="Disordered" evidence="1">
    <location>
        <begin position="1"/>
        <end position="22"/>
    </location>
</feature>
<protein>
    <submittedName>
        <fullName evidence="2">DUF669 domain-containing protein</fullName>
    </submittedName>
</protein>
<accession>A0A853IKB5</accession>
<comment type="caution">
    <text evidence="2">The sequence shown here is derived from an EMBL/GenBank/DDBJ whole genome shotgun (WGS) entry which is preliminary data.</text>
</comment>
<dbReference type="AlphaFoldDB" id="A0A853IKB5"/>
<dbReference type="EMBL" id="JACCKB010000522">
    <property type="protein sequence ID" value="NYZ70454.1"/>
    <property type="molecule type" value="Genomic_DNA"/>
</dbReference>
<evidence type="ECO:0000313" key="3">
    <source>
        <dbReference type="Proteomes" id="UP000569732"/>
    </source>
</evidence>
<evidence type="ECO:0000313" key="2">
    <source>
        <dbReference type="EMBL" id="NYZ70454.1"/>
    </source>
</evidence>
<dbReference type="Proteomes" id="UP000569732">
    <property type="component" value="Unassembled WGS sequence"/>
</dbReference>
<feature type="non-terminal residue" evidence="2">
    <location>
        <position position="75"/>
    </location>
</feature>
<organism evidence="2 3">
    <name type="scientific">Spartinivicinus marinus</name>
    <dbReference type="NCBI Taxonomy" id="2994442"/>
    <lineage>
        <taxon>Bacteria</taxon>
        <taxon>Pseudomonadati</taxon>
        <taxon>Pseudomonadota</taxon>
        <taxon>Gammaproteobacteria</taxon>
        <taxon>Oceanospirillales</taxon>
        <taxon>Zooshikellaceae</taxon>
        <taxon>Spartinivicinus</taxon>
    </lineage>
</organism>
<dbReference type="RefSeq" id="WP_180572274.1">
    <property type="nucleotide sequence ID" value="NZ_JACCKB010000522.1"/>
</dbReference>
<proteinExistence type="predicted"/>
<dbReference type="Pfam" id="PF05037">
    <property type="entry name" value="DUF669"/>
    <property type="match status" value="1"/>
</dbReference>
<evidence type="ECO:0000256" key="1">
    <source>
        <dbReference type="SAM" id="MobiDB-lite"/>
    </source>
</evidence>
<keyword evidence="3" id="KW-1185">Reference proteome</keyword>
<sequence length="75" mass="8355">MANFGFNLSEHPPEEAFKPIPPGDYPAIITEADIKPNSANTGAYMKVKFVITEGEYTNRVVFNNYNISHPNPQAE</sequence>
<name>A0A853IKB5_9GAMM</name>
<reference evidence="2 3" key="1">
    <citation type="submission" date="2020-07" db="EMBL/GenBank/DDBJ databases">
        <title>Endozoicomonas sp. nov., isolated from sediment.</title>
        <authorList>
            <person name="Gu T."/>
        </authorList>
    </citation>
    <scope>NUCLEOTIDE SEQUENCE [LARGE SCALE GENOMIC DNA]</scope>
    <source>
        <strain evidence="2 3">SM1973</strain>
    </source>
</reference>